<proteinExistence type="predicted"/>
<keyword evidence="2" id="KW-1185">Reference proteome</keyword>
<reference evidence="2" key="1">
    <citation type="submission" date="2023-07" db="EMBL/GenBank/DDBJ databases">
        <title>30 novel species of actinomycetes from the DSMZ collection.</title>
        <authorList>
            <person name="Nouioui I."/>
        </authorList>
    </citation>
    <scope>NUCLEOTIDE SEQUENCE [LARGE SCALE GENOMIC DNA]</scope>
    <source>
        <strain evidence="2">DSM 41886</strain>
    </source>
</reference>
<dbReference type="RefSeq" id="WP_311620718.1">
    <property type="nucleotide sequence ID" value="NZ_JAVREV010000020.1"/>
</dbReference>
<sequence>MTDSTYVTSLIAARPVDGRIFMLALRTLRELGAGSAAPEPIRDIERFADVLANRFLVPLDDLTPDGGARLWRRAGEAARSVAGAERLSGAYRRRIEKRIRAGNTGPT</sequence>
<dbReference type="EMBL" id="JAVREV010000020">
    <property type="protein sequence ID" value="MDT0446567.1"/>
    <property type="molecule type" value="Genomic_DNA"/>
</dbReference>
<name>A0ABU2SC62_9ACTN</name>
<protein>
    <submittedName>
        <fullName evidence="1">Uncharacterized protein</fullName>
    </submittedName>
</protein>
<evidence type="ECO:0000313" key="1">
    <source>
        <dbReference type="EMBL" id="MDT0446567.1"/>
    </source>
</evidence>
<evidence type="ECO:0000313" key="2">
    <source>
        <dbReference type="Proteomes" id="UP001183615"/>
    </source>
</evidence>
<accession>A0ABU2SC62</accession>
<gene>
    <name evidence="1" type="ORF">RM779_28805</name>
</gene>
<comment type="caution">
    <text evidence="1">The sequence shown here is derived from an EMBL/GenBank/DDBJ whole genome shotgun (WGS) entry which is preliminary data.</text>
</comment>
<dbReference type="Proteomes" id="UP001183615">
    <property type="component" value="Unassembled WGS sequence"/>
</dbReference>
<organism evidence="1 2">
    <name type="scientific">Streptomyces johnsoniae</name>
    <dbReference type="NCBI Taxonomy" id="3075532"/>
    <lineage>
        <taxon>Bacteria</taxon>
        <taxon>Bacillati</taxon>
        <taxon>Actinomycetota</taxon>
        <taxon>Actinomycetes</taxon>
        <taxon>Kitasatosporales</taxon>
        <taxon>Streptomycetaceae</taxon>
        <taxon>Streptomyces</taxon>
    </lineage>
</organism>